<dbReference type="AlphaFoldDB" id="A0A553ZZV6"/>
<dbReference type="EC" id="4.3.1.19" evidence="12"/>
<comment type="subunit">
    <text evidence="5 12">Homotetramer.</text>
</comment>
<evidence type="ECO:0000256" key="5">
    <source>
        <dbReference type="ARBA" id="ARBA00011881"/>
    </source>
</evidence>
<dbReference type="CDD" id="cd04907">
    <property type="entry name" value="ACT_ThrD-I_2"/>
    <property type="match status" value="1"/>
</dbReference>
<dbReference type="InterPro" id="IPR001926">
    <property type="entry name" value="TrpB-like_PALP"/>
</dbReference>
<comment type="catalytic activity">
    <reaction evidence="1 12">
        <text>L-threonine = 2-oxobutanoate + NH4(+)</text>
        <dbReference type="Rhea" id="RHEA:22108"/>
        <dbReference type="ChEBI" id="CHEBI:16763"/>
        <dbReference type="ChEBI" id="CHEBI:28938"/>
        <dbReference type="ChEBI" id="CHEBI:57926"/>
        <dbReference type="EC" id="4.3.1.19"/>
    </reaction>
</comment>
<dbReference type="PROSITE" id="PS00165">
    <property type="entry name" value="DEHYDRATASE_SER_THR"/>
    <property type="match status" value="1"/>
</dbReference>
<evidence type="ECO:0000256" key="2">
    <source>
        <dbReference type="ARBA" id="ARBA00001933"/>
    </source>
</evidence>
<comment type="similarity">
    <text evidence="4 12">Belongs to the serine/threonine dehydratase family.</text>
</comment>
<sequence length="415" mass="46524">MSTVHLEDIMIAHQRIKDVVTHTPLQLDQVLSERYECNVYLKREDLQVVRSFKIRGAFYQISSLSQEELSKGVVCASAGNHAQGVAYSCQALKIKGKIFMPTTTPRQKVDQVNFFGREFVEVILVGDTFDDSYNEAMVYCQDHDMAFIHPFNQEKIIAGQGTVGMEILNDTDTPIDYIFSSIGGGGLISGISTYIKSVSPSTKMIGCEPLGAASMKESLKAGEVVELEHIDKFVDGAAVKRVGDLAFEICSETLDDIILVPEGKICTTILELYNQNAIVAEPAGAMPIAALDFYRDQIKGKTVVCVVSGGNNDIGRMEEMRERSLIYEGLQHYFMIQFPQRAGALREFIQEVLGPEDDITRFEYTKKNNRSNGPVLIGIELAYNKDYGRLIDKLKEKNYEYQEINKDEHLFHLLI</sequence>
<dbReference type="FunFam" id="3.40.50.1100:FF:000005">
    <property type="entry name" value="Threonine dehydratase catabolic"/>
    <property type="match status" value="1"/>
</dbReference>
<evidence type="ECO:0000259" key="13">
    <source>
        <dbReference type="PROSITE" id="PS51672"/>
    </source>
</evidence>
<feature type="domain" description="ACT-like" evidence="13">
    <location>
        <begin position="332"/>
        <end position="406"/>
    </location>
</feature>
<dbReference type="InterPro" id="IPR038110">
    <property type="entry name" value="TD_ACT-like_sf"/>
</dbReference>
<evidence type="ECO:0000256" key="8">
    <source>
        <dbReference type="ARBA" id="ARBA00022898"/>
    </source>
</evidence>
<keyword evidence="10 12" id="KW-0100">Branched-chain amino acid biosynthesis</keyword>
<dbReference type="FunFam" id="3.40.50.1100:FF:000007">
    <property type="entry name" value="L-threonine dehydratase catabolic TdcB"/>
    <property type="match status" value="1"/>
</dbReference>
<gene>
    <name evidence="12 14" type="primary">ilvA</name>
    <name evidence="14" type="ORF">FN960_08045</name>
</gene>
<dbReference type="NCBIfam" id="TIGR02079">
    <property type="entry name" value="THD1"/>
    <property type="match status" value="1"/>
</dbReference>
<dbReference type="InterPro" id="IPR011820">
    <property type="entry name" value="IlvA"/>
</dbReference>
<dbReference type="Pfam" id="PF00291">
    <property type="entry name" value="PALP"/>
    <property type="match status" value="1"/>
</dbReference>
<dbReference type="GO" id="GO:0030170">
    <property type="term" value="F:pyridoxal phosphate binding"/>
    <property type="evidence" value="ECO:0007669"/>
    <property type="project" value="InterPro"/>
</dbReference>
<dbReference type="PANTHER" id="PTHR48078">
    <property type="entry name" value="THREONINE DEHYDRATASE, MITOCHONDRIAL-RELATED"/>
    <property type="match status" value="1"/>
</dbReference>
<dbReference type="SUPFAM" id="SSF55021">
    <property type="entry name" value="ACT-like"/>
    <property type="match status" value="1"/>
</dbReference>
<dbReference type="RefSeq" id="WP_143848192.1">
    <property type="nucleotide sequence ID" value="NZ_VLXZ01000004.1"/>
</dbReference>
<dbReference type="GO" id="GO:0006567">
    <property type="term" value="P:L-threonine catabolic process"/>
    <property type="evidence" value="ECO:0007669"/>
    <property type="project" value="TreeGrafter"/>
</dbReference>
<name>A0A553ZZV6_9BACI</name>
<dbReference type="Pfam" id="PF00585">
    <property type="entry name" value="Thr_dehydrat_C"/>
    <property type="match status" value="1"/>
</dbReference>
<dbReference type="InterPro" id="IPR050147">
    <property type="entry name" value="Ser/Thr_Dehydratase"/>
</dbReference>
<dbReference type="Gene3D" id="3.40.50.1100">
    <property type="match status" value="2"/>
</dbReference>
<evidence type="ECO:0000256" key="9">
    <source>
        <dbReference type="ARBA" id="ARBA00023239"/>
    </source>
</evidence>
<dbReference type="InterPro" id="IPR000634">
    <property type="entry name" value="Ser/Thr_deHydtase_PyrdxlP-BS"/>
</dbReference>
<dbReference type="GO" id="GO:0009097">
    <property type="term" value="P:isoleucine biosynthetic process"/>
    <property type="evidence" value="ECO:0007669"/>
    <property type="project" value="UniProtKB-UniRule"/>
</dbReference>
<reference evidence="14 15" key="1">
    <citation type="submission" date="2019-07" db="EMBL/GenBank/DDBJ databases">
        <authorList>
            <person name="Park Y.J."/>
            <person name="Jeong S.E."/>
            <person name="Jung H.S."/>
        </authorList>
    </citation>
    <scope>NUCLEOTIDE SEQUENCE [LARGE SCALE GENOMIC DNA]</scope>
    <source>
        <strain evidence="15">P16(2019)</strain>
    </source>
</reference>
<comment type="cofactor">
    <cofactor evidence="2 12">
        <name>pyridoxal 5'-phosphate</name>
        <dbReference type="ChEBI" id="CHEBI:597326"/>
    </cofactor>
</comment>
<dbReference type="GO" id="GO:0006565">
    <property type="term" value="P:L-serine catabolic process"/>
    <property type="evidence" value="ECO:0007669"/>
    <property type="project" value="TreeGrafter"/>
</dbReference>
<dbReference type="InterPro" id="IPR036052">
    <property type="entry name" value="TrpB-like_PALP_sf"/>
</dbReference>
<keyword evidence="7 12" id="KW-0412">Isoleucine biosynthesis</keyword>
<evidence type="ECO:0000256" key="7">
    <source>
        <dbReference type="ARBA" id="ARBA00022624"/>
    </source>
</evidence>
<evidence type="ECO:0000256" key="1">
    <source>
        <dbReference type="ARBA" id="ARBA00001274"/>
    </source>
</evidence>
<dbReference type="Proteomes" id="UP000318521">
    <property type="component" value="Unassembled WGS sequence"/>
</dbReference>
<organism evidence="14 15">
    <name type="scientific">Alkalicoccobacillus porphyridii</name>
    <dbReference type="NCBI Taxonomy" id="2597270"/>
    <lineage>
        <taxon>Bacteria</taxon>
        <taxon>Bacillati</taxon>
        <taxon>Bacillota</taxon>
        <taxon>Bacilli</taxon>
        <taxon>Bacillales</taxon>
        <taxon>Bacillaceae</taxon>
        <taxon>Alkalicoccobacillus</taxon>
    </lineage>
</organism>
<proteinExistence type="inferred from homology"/>
<evidence type="ECO:0000256" key="3">
    <source>
        <dbReference type="ARBA" id="ARBA00004810"/>
    </source>
</evidence>
<dbReference type="EMBL" id="VLXZ01000004">
    <property type="protein sequence ID" value="TSB46962.1"/>
    <property type="molecule type" value="Genomic_DNA"/>
</dbReference>
<evidence type="ECO:0000256" key="6">
    <source>
        <dbReference type="ARBA" id="ARBA00022605"/>
    </source>
</evidence>
<evidence type="ECO:0000313" key="14">
    <source>
        <dbReference type="EMBL" id="TSB46962.1"/>
    </source>
</evidence>
<evidence type="ECO:0000313" key="15">
    <source>
        <dbReference type="Proteomes" id="UP000318521"/>
    </source>
</evidence>
<accession>A0A553ZZV6</accession>
<dbReference type="GO" id="GO:0004794">
    <property type="term" value="F:threonine deaminase activity"/>
    <property type="evidence" value="ECO:0007669"/>
    <property type="project" value="UniProtKB-UniRule"/>
</dbReference>
<dbReference type="GO" id="GO:0003941">
    <property type="term" value="F:L-serine ammonia-lyase activity"/>
    <property type="evidence" value="ECO:0007669"/>
    <property type="project" value="TreeGrafter"/>
</dbReference>
<dbReference type="Gene3D" id="3.40.1020.10">
    <property type="entry name" value="Biosynthetic Threonine Deaminase, Domain 3"/>
    <property type="match status" value="1"/>
</dbReference>
<protein>
    <recommendedName>
        <fullName evidence="12">L-threonine dehydratase</fullName>
        <ecNumber evidence="12">4.3.1.19</ecNumber>
    </recommendedName>
    <alternativeName>
        <fullName evidence="12">Threonine deaminase</fullName>
    </alternativeName>
</protein>
<keyword evidence="6 12" id="KW-0028">Amino-acid biosynthesis</keyword>
<dbReference type="SUPFAM" id="SSF53686">
    <property type="entry name" value="Tryptophan synthase beta subunit-like PLP-dependent enzymes"/>
    <property type="match status" value="1"/>
</dbReference>
<comment type="pathway">
    <text evidence="3 12">Amino-acid biosynthesis; L-isoleucine biosynthesis; 2-oxobutanoate from L-threonine: step 1/1.</text>
</comment>
<keyword evidence="9 12" id="KW-0456">Lyase</keyword>
<dbReference type="PANTHER" id="PTHR48078:SF11">
    <property type="entry name" value="THREONINE DEHYDRATASE, MITOCHONDRIAL"/>
    <property type="match status" value="1"/>
</dbReference>
<evidence type="ECO:0000256" key="4">
    <source>
        <dbReference type="ARBA" id="ARBA00010869"/>
    </source>
</evidence>
<dbReference type="CDD" id="cd01562">
    <property type="entry name" value="Thr-dehyd"/>
    <property type="match status" value="1"/>
</dbReference>
<comment type="function">
    <text evidence="11 12">Catalyzes the anaerobic formation of alpha-ketobutyrate and ammonia from threonine in a two-step reaction. The first step involved a dehydration of threonine and a production of enamine intermediates (aminocrotonate), which tautomerizes to its imine form (iminobutyrate). Both intermediates are unstable and short-lived. The second step is the nonenzymatic hydrolysis of the enamine/imine intermediates to form 2-ketobutyrate and free ammonia. In the low water environment of the cell, the second step is accelerated by RidA.</text>
</comment>
<dbReference type="UniPathway" id="UPA00047">
    <property type="reaction ID" value="UER00054"/>
</dbReference>
<keyword evidence="15" id="KW-1185">Reference proteome</keyword>
<dbReference type="InterPro" id="IPR001721">
    <property type="entry name" value="TD_ACT-like"/>
</dbReference>
<dbReference type="NCBIfam" id="NF006390">
    <property type="entry name" value="PRK08639.1"/>
    <property type="match status" value="1"/>
</dbReference>
<dbReference type="FunFam" id="3.40.1020.10:FF:000002">
    <property type="entry name" value="L-threonine dehydratase"/>
    <property type="match status" value="1"/>
</dbReference>
<dbReference type="OrthoDB" id="9811476at2"/>
<comment type="caution">
    <text evidence="14">The sequence shown here is derived from an EMBL/GenBank/DDBJ whole genome shotgun (WGS) entry which is preliminary data.</text>
</comment>
<evidence type="ECO:0000256" key="11">
    <source>
        <dbReference type="ARBA" id="ARBA00025527"/>
    </source>
</evidence>
<evidence type="ECO:0000256" key="12">
    <source>
        <dbReference type="RuleBase" id="RU362012"/>
    </source>
</evidence>
<dbReference type="InterPro" id="IPR045865">
    <property type="entry name" value="ACT-like_dom_sf"/>
</dbReference>
<dbReference type="PROSITE" id="PS51672">
    <property type="entry name" value="ACT_LIKE"/>
    <property type="match status" value="1"/>
</dbReference>
<keyword evidence="8 12" id="KW-0663">Pyridoxal phosphate</keyword>
<evidence type="ECO:0000256" key="10">
    <source>
        <dbReference type="ARBA" id="ARBA00023304"/>
    </source>
</evidence>